<evidence type="ECO:0000313" key="1">
    <source>
        <dbReference type="EMBL" id="OGM46979.1"/>
    </source>
</evidence>
<dbReference type="PRINTS" id="PR01210">
    <property type="entry name" value="GGTRANSPTASE"/>
</dbReference>
<dbReference type="PANTHER" id="PTHR43881:SF1">
    <property type="entry name" value="GAMMA-GLUTAMYLTRANSPEPTIDASE (AFU_ORTHOLOGUE AFUA_4G13580)"/>
    <property type="match status" value="1"/>
</dbReference>
<dbReference type="GeneID" id="34447777"/>
<dbReference type="InterPro" id="IPR043137">
    <property type="entry name" value="GGT_ssub_C"/>
</dbReference>
<dbReference type="SUPFAM" id="SSF56235">
    <property type="entry name" value="N-terminal nucleophile aminohydrolases (Ntn hydrolases)"/>
    <property type="match status" value="1"/>
</dbReference>
<dbReference type="AlphaFoldDB" id="A0A1F8A6G4"/>
<dbReference type="RefSeq" id="XP_022390696.1">
    <property type="nucleotide sequence ID" value="XM_022531517.1"/>
</dbReference>
<dbReference type="Gene3D" id="3.60.20.40">
    <property type="match status" value="1"/>
</dbReference>
<proteinExistence type="predicted"/>
<dbReference type="InterPro" id="IPR029055">
    <property type="entry name" value="Ntn_hydrolases_N"/>
</dbReference>
<name>A0A1F8A6G4_9EURO</name>
<gene>
    <name evidence="1" type="ORF">ABOM_004387</name>
</gene>
<dbReference type="InterPro" id="IPR043138">
    <property type="entry name" value="GGT_lsub"/>
</dbReference>
<dbReference type="STRING" id="109264.A0A1F8A6G4"/>
<dbReference type="Proteomes" id="UP000179179">
    <property type="component" value="Unassembled WGS sequence"/>
</dbReference>
<protein>
    <submittedName>
        <fullName evidence="1">Gamma-glutamyltranspeptidase</fullName>
    </submittedName>
</protein>
<sequence length="606" mass="65038">MPLNSKAIYSRVNPDFVPFTSRRSTVHSTNGIVTCTQPLAAAAGQRILEQGGNAADAAVAVAAALNITEPSSTGIGGDMFCLFYDAKTKKVHSLNGSGRYPANATLEKIRSDLNVGPDDAGTIPMKSVHAVTTPGAAAGWVDTIEKFGSGKLSLEQILLPAIELGENGFPVSELSSFFWREGEDLLRQASPNAHEMLKPDQKAKDGVRAPLPGEILKNPTLAQTFRSLAANGKKGFYEGRVAEALVRVVQDLGGYLTLDDLKYHAETGTQETDAISLKFTGQSIAEKQNAGTDGEDNQGVEIWEHPPNGQGIVALMALGILEELEKLGKIPKFTEAQHNSAEYLHAVIESLRIAFADASWWVTDPDVEKVPTSELISPAYLAERAKLFNPDKATDILDHGSPAHNHCDTVYFAVTDKEGNGISFINSNYAGFGSGIIPKGCGFTLQNRGANFSLVPGHPNVLAPQKRPYHTIIPAMITNVSDGSLHSVYGVMGGFMQPQGHVQVLLNMLAFNYHPQAALDSPRICIAASSPELGEPVDRSVYVEEGISDEAVEGLKRLGHQVKVLSGWERGMFGRGQIIRCHYDNGQLVYSAGSDQRGDGMAIPVL</sequence>
<evidence type="ECO:0000313" key="2">
    <source>
        <dbReference type="Proteomes" id="UP000179179"/>
    </source>
</evidence>
<dbReference type="InterPro" id="IPR052896">
    <property type="entry name" value="GGT-like_enzyme"/>
</dbReference>
<dbReference type="PANTHER" id="PTHR43881">
    <property type="entry name" value="GAMMA-GLUTAMYLTRANSPEPTIDASE (AFU_ORTHOLOGUE AFUA_4G13580)"/>
    <property type="match status" value="1"/>
</dbReference>
<dbReference type="OrthoDB" id="2015213at2759"/>
<dbReference type="Gene3D" id="1.10.246.130">
    <property type="match status" value="1"/>
</dbReference>
<organism evidence="1 2">
    <name type="scientific">Aspergillus bombycis</name>
    <dbReference type="NCBI Taxonomy" id="109264"/>
    <lineage>
        <taxon>Eukaryota</taxon>
        <taxon>Fungi</taxon>
        <taxon>Dikarya</taxon>
        <taxon>Ascomycota</taxon>
        <taxon>Pezizomycotina</taxon>
        <taxon>Eurotiomycetes</taxon>
        <taxon>Eurotiomycetidae</taxon>
        <taxon>Eurotiales</taxon>
        <taxon>Aspergillaceae</taxon>
        <taxon>Aspergillus</taxon>
    </lineage>
</organism>
<keyword evidence="2" id="KW-1185">Reference proteome</keyword>
<accession>A0A1F8A6G4</accession>
<comment type="caution">
    <text evidence="1">The sequence shown here is derived from an EMBL/GenBank/DDBJ whole genome shotgun (WGS) entry which is preliminary data.</text>
</comment>
<reference evidence="1 2" key="1">
    <citation type="journal article" date="2016" name="Genome Biol. Evol.">
        <title>Draft genome sequence of an aflatoxigenic Aspergillus species, A. bombycis.</title>
        <authorList>
            <person name="Moore G.G."/>
            <person name="Mack B.M."/>
            <person name="Beltz S.B."/>
            <person name="Gilbert M.K."/>
        </authorList>
    </citation>
    <scope>NUCLEOTIDE SEQUENCE [LARGE SCALE GENOMIC DNA]</scope>
    <source>
        <strain evidence="2">NRRL 26010</strain>
    </source>
</reference>
<dbReference type="EMBL" id="LYCR01000027">
    <property type="protein sequence ID" value="OGM46979.1"/>
    <property type="molecule type" value="Genomic_DNA"/>
</dbReference>
<dbReference type="Pfam" id="PF01019">
    <property type="entry name" value="G_glu_transpept"/>
    <property type="match status" value="1"/>
</dbReference>